<organism evidence="1 2">
    <name type="scientific">Plasmopara halstedii</name>
    <name type="common">Downy mildew of sunflower</name>
    <dbReference type="NCBI Taxonomy" id="4781"/>
    <lineage>
        <taxon>Eukaryota</taxon>
        <taxon>Sar</taxon>
        <taxon>Stramenopiles</taxon>
        <taxon>Oomycota</taxon>
        <taxon>Peronosporomycetes</taxon>
        <taxon>Peronosporales</taxon>
        <taxon>Peronosporaceae</taxon>
        <taxon>Plasmopara</taxon>
    </lineage>
</organism>
<dbReference type="Proteomes" id="UP000054928">
    <property type="component" value="Unassembled WGS sequence"/>
</dbReference>
<dbReference type="AlphaFoldDB" id="A0A0P1AYL1"/>
<evidence type="ECO:0000313" key="2">
    <source>
        <dbReference type="Proteomes" id="UP000054928"/>
    </source>
</evidence>
<name>A0A0P1AYL1_PLAHL</name>
<dbReference type="EMBL" id="CCYD01002589">
    <property type="protein sequence ID" value="CEG47535.1"/>
    <property type="molecule type" value="Genomic_DNA"/>
</dbReference>
<dbReference type="RefSeq" id="XP_024583904.1">
    <property type="nucleotide sequence ID" value="XM_024718513.1"/>
</dbReference>
<reference evidence="2" key="1">
    <citation type="submission" date="2014-09" db="EMBL/GenBank/DDBJ databases">
        <authorList>
            <person name="Sharma Rahul"/>
            <person name="Thines Marco"/>
        </authorList>
    </citation>
    <scope>NUCLEOTIDE SEQUENCE [LARGE SCALE GENOMIC DNA]</scope>
</reference>
<dbReference type="GeneID" id="36399458"/>
<sequence>MVIEDWPADTITVKVSNFWIILLQICQFMSSIKLQRLPCDALSSTDWAIDI</sequence>
<protein>
    <submittedName>
        <fullName evidence="1">Uncharacterized protein</fullName>
    </submittedName>
</protein>
<proteinExistence type="predicted"/>
<accession>A0A0P1AYL1</accession>
<keyword evidence="2" id="KW-1185">Reference proteome</keyword>
<evidence type="ECO:0000313" key="1">
    <source>
        <dbReference type="EMBL" id="CEG47535.1"/>
    </source>
</evidence>